<proteinExistence type="predicted"/>
<dbReference type="AlphaFoldDB" id="A0A1V4H8H9"/>
<dbReference type="STRING" id="1469647.BC351_40500"/>
<evidence type="ECO:0000313" key="3">
    <source>
        <dbReference type="EMBL" id="OPH47020.1"/>
    </source>
</evidence>
<name>A0A1V4H8H9_9BACL</name>
<dbReference type="Proteomes" id="UP000190626">
    <property type="component" value="Unassembled WGS sequence"/>
</dbReference>
<dbReference type="PROSITE" id="PS51272">
    <property type="entry name" value="SLH"/>
    <property type="match status" value="2"/>
</dbReference>
<dbReference type="RefSeq" id="WP_079421061.1">
    <property type="nucleotide sequence ID" value="NZ_MBTG01000069.1"/>
</dbReference>
<feature type="signal peptide" evidence="1">
    <location>
        <begin position="1"/>
        <end position="28"/>
    </location>
</feature>
<evidence type="ECO:0000256" key="1">
    <source>
        <dbReference type="SAM" id="SignalP"/>
    </source>
</evidence>
<gene>
    <name evidence="3" type="ORF">BC351_40500</name>
</gene>
<keyword evidence="4" id="KW-1185">Reference proteome</keyword>
<sequence length="460" mass="51203">MIRYKKLSKHVLALILMSYMISPNQSNAESSPISNINSSKIADSNVTAFLDLKGHWGETVITGAVDKGYVDGYPDGTFKPNGDITRAEFIKMVDNALHISVTGTTSGDSWYVPYINAAVTSGLHQWSDFTNGDWSTALTRQDMARIAVRAATGDNNTDDKKWMYLASEAGLITGMDDTGTLGEDETTTRAQSVTIIERILSIKDGKTLSKDKHAISRAEVAWHGTNVFTMWPRYFPQNFIENFDITKADWKSNDGNYHEYGEEYIVVDMEDPKDPFRNEVIDMTFNFATYDSSGKRTNLQILQAPSKSYVSYSRVKVVIQNDIDAGLGLITGGYMNMTSLGMDKDSKLWDKVLSSQEDANTVLYSKSQGSQNVFDLNTFNGNWSPQIPRSGSYILRSGTHYWVQGRVHPKGDAYLFSSGGYFNSSISFSPSTRMYNADNLNNGGHSFIVVNAHGNYDNHN</sequence>
<dbReference type="PANTHER" id="PTHR43308">
    <property type="entry name" value="OUTER MEMBRANE PROTEIN ALPHA-RELATED"/>
    <property type="match status" value="1"/>
</dbReference>
<dbReference type="InterPro" id="IPR001119">
    <property type="entry name" value="SLH_dom"/>
</dbReference>
<dbReference type="Pfam" id="PF00395">
    <property type="entry name" value="SLH"/>
    <property type="match status" value="1"/>
</dbReference>
<protein>
    <recommendedName>
        <fullName evidence="2">SLH domain-containing protein</fullName>
    </recommendedName>
</protein>
<comment type="caution">
    <text evidence="3">The sequence shown here is derived from an EMBL/GenBank/DDBJ whole genome shotgun (WGS) entry which is preliminary data.</text>
</comment>
<keyword evidence="1" id="KW-0732">Signal</keyword>
<dbReference type="InterPro" id="IPR051465">
    <property type="entry name" value="Cell_Envelope_Struct_Comp"/>
</dbReference>
<feature type="domain" description="SLH" evidence="2">
    <location>
        <begin position="146"/>
        <end position="210"/>
    </location>
</feature>
<organism evidence="3 4">
    <name type="scientific">Paenibacillus ferrarius</name>
    <dbReference type="NCBI Taxonomy" id="1469647"/>
    <lineage>
        <taxon>Bacteria</taxon>
        <taxon>Bacillati</taxon>
        <taxon>Bacillota</taxon>
        <taxon>Bacilli</taxon>
        <taxon>Bacillales</taxon>
        <taxon>Paenibacillaceae</taxon>
        <taxon>Paenibacillus</taxon>
    </lineage>
</organism>
<accession>A0A1V4H8H9</accession>
<feature type="domain" description="SLH" evidence="2">
    <location>
        <begin position="44"/>
        <end position="107"/>
    </location>
</feature>
<evidence type="ECO:0000313" key="4">
    <source>
        <dbReference type="Proteomes" id="UP000190626"/>
    </source>
</evidence>
<dbReference type="PANTHER" id="PTHR43308:SF5">
    <property type="entry name" value="S-LAYER PROTEIN _ PEPTIDOGLYCAN ENDO-BETA-N-ACETYLGLUCOSAMINIDASE"/>
    <property type="match status" value="1"/>
</dbReference>
<dbReference type="EMBL" id="MBTG01000069">
    <property type="protein sequence ID" value="OPH47020.1"/>
    <property type="molecule type" value="Genomic_DNA"/>
</dbReference>
<feature type="chain" id="PRO_5012686073" description="SLH domain-containing protein" evidence="1">
    <location>
        <begin position="29"/>
        <end position="460"/>
    </location>
</feature>
<reference evidence="4" key="1">
    <citation type="submission" date="2016-07" db="EMBL/GenBank/DDBJ databases">
        <authorList>
            <person name="Florea S."/>
            <person name="Webb J.S."/>
            <person name="Jaromczyk J."/>
            <person name="Schardl C.L."/>
        </authorList>
    </citation>
    <scope>NUCLEOTIDE SEQUENCE [LARGE SCALE GENOMIC DNA]</scope>
    <source>
        <strain evidence="4">CY1</strain>
    </source>
</reference>
<evidence type="ECO:0000259" key="2">
    <source>
        <dbReference type="PROSITE" id="PS51272"/>
    </source>
</evidence>
<dbReference type="OrthoDB" id="5845122at2"/>